<dbReference type="PANTHER" id="PTHR23317:SF26">
    <property type="entry name" value="ZIZIMIN, ISOFORM K"/>
    <property type="match status" value="1"/>
</dbReference>
<evidence type="ECO:0000313" key="2">
    <source>
        <dbReference type="EMBL" id="KAK7071778.1"/>
    </source>
</evidence>
<accession>A0AAN8X077</accession>
<protein>
    <recommendedName>
        <fullName evidence="1">DOCKER Lobe A domain-containing protein</fullName>
    </recommendedName>
</protein>
<dbReference type="InterPro" id="IPR043161">
    <property type="entry name" value="DOCK_C_lobe_A"/>
</dbReference>
<dbReference type="Gene3D" id="1.25.40.410">
    <property type="match status" value="1"/>
</dbReference>
<dbReference type="Pfam" id="PF06920">
    <property type="entry name" value="DHR-2_Lobe_A"/>
    <property type="match status" value="1"/>
</dbReference>
<gene>
    <name evidence="2" type="ORF">SK128_006161</name>
</gene>
<dbReference type="Proteomes" id="UP001381693">
    <property type="component" value="Unassembled WGS sequence"/>
</dbReference>
<evidence type="ECO:0000313" key="3">
    <source>
        <dbReference type="Proteomes" id="UP001381693"/>
    </source>
</evidence>
<dbReference type="InterPro" id="IPR026791">
    <property type="entry name" value="DOCK"/>
</dbReference>
<organism evidence="2 3">
    <name type="scientific">Halocaridina rubra</name>
    <name type="common">Hawaiian red shrimp</name>
    <dbReference type="NCBI Taxonomy" id="373956"/>
    <lineage>
        <taxon>Eukaryota</taxon>
        <taxon>Metazoa</taxon>
        <taxon>Ecdysozoa</taxon>
        <taxon>Arthropoda</taxon>
        <taxon>Crustacea</taxon>
        <taxon>Multicrustacea</taxon>
        <taxon>Malacostraca</taxon>
        <taxon>Eumalacostraca</taxon>
        <taxon>Eucarida</taxon>
        <taxon>Decapoda</taxon>
        <taxon>Pleocyemata</taxon>
        <taxon>Caridea</taxon>
        <taxon>Atyoidea</taxon>
        <taxon>Atyidae</taxon>
        <taxon>Halocaridina</taxon>
    </lineage>
</organism>
<dbReference type="GO" id="GO:0005085">
    <property type="term" value="F:guanyl-nucleotide exchange factor activity"/>
    <property type="evidence" value="ECO:0007669"/>
    <property type="project" value="InterPro"/>
</dbReference>
<proteinExistence type="predicted"/>
<comment type="caution">
    <text evidence="2">The sequence shown here is derived from an EMBL/GenBank/DDBJ whole genome shotgun (WGS) entry which is preliminary data.</text>
</comment>
<keyword evidence="3" id="KW-1185">Reference proteome</keyword>
<reference evidence="2 3" key="1">
    <citation type="submission" date="2023-11" db="EMBL/GenBank/DDBJ databases">
        <title>Halocaridina rubra genome assembly.</title>
        <authorList>
            <person name="Smith C."/>
        </authorList>
    </citation>
    <scope>NUCLEOTIDE SEQUENCE [LARGE SCALE GENOMIC DNA]</scope>
    <source>
        <strain evidence="2">EP-1</strain>
        <tissue evidence="2">Whole</tissue>
    </source>
</reference>
<name>A0AAN8X077_HALRR</name>
<dbReference type="GO" id="GO:0007264">
    <property type="term" value="P:small GTPase-mediated signal transduction"/>
    <property type="evidence" value="ECO:0007669"/>
    <property type="project" value="InterPro"/>
</dbReference>
<dbReference type="EMBL" id="JAXCGZ010013941">
    <property type="protein sequence ID" value="KAK7071778.1"/>
    <property type="molecule type" value="Genomic_DNA"/>
</dbReference>
<feature type="non-terminal residue" evidence="2">
    <location>
        <position position="1"/>
    </location>
</feature>
<feature type="domain" description="DOCKER Lobe A" evidence="1">
    <location>
        <begin position="5"/>
        <end position="58"/>
    </location>
</feature>
<dbReference type="AlphaFoldDB" id="A0AAN8X077"/>
<dbReference type="InterPro" id="IPR046769">
    <property type="entry name" value="DOCKER_Lobe_A"/>
</dbReference>
<evidence type="ECO:0000259" key="1">
    <source>
        <dbReference type="Pfam" id="PF06920"/>
    </source>
</evidence>
<dbReference type="PANTHER" id="PTHR23317">
    <property type="entry name" value="DEDICATOR OF CYTOKINESIS DOCK"/>
    <property type="match status" value="1"/>
</dbReference>
<feature type="non-terminal residue" evidence="2">
    <location>
        <position position="60"/>
    </location>
</feature>
<sequence length="60" mass="7254">LIDTVFTMDSLINQLEQASLIVERAERYELLGNLYRILIPIYEDRRNYPALVQCYYHLYQ</sequence>